<protein>
    <submittedName>
        <fullName evidence="1">Uncharacterized protein</fullName>
    </submittedName>
</protein>
<organism evidence="1 2">
    <name type="scientific">Rhizopus microsporus</name>
    <dbReference type="NCBI Taxonomy" id="58291"/>
    <lineage>
        <taxon>Eukaryota</taxon>
        <taxon>Fungi</taxon>
        <taxon>Fungi incertae sedis</taxon>
        <taxon>Mucoromycota</taxon>
        <taxon>Mucoromycotina</taxon>
        <taxon>Mucoromycetes</taxon>
        <taxon>Mucorales</taxon>
        <taxon>Mucorineae</taxon>
        <taxon>Rhizopodaceae</taxon>
        <taxon>Rhizopus</taxon>
    </lineage>
</organism>
<dbReference type="EMBL" id="KV921540">
    <property type="protein sequence ID" value="ORE13392.1"/>
    <property type="molecule type" value="Genomic_DNA"/>
</dbReference>
<proteinExistence type="predicted"/>
<gene>
    <name evidence="1" type="ORF">BCV71DRAFT_278278</name>
</gene>
<dbReference type="AlphaFoldDB" id="A0A1X0RMX9"/>
<accession>A0A1X0RMX9</accession>
<reference evidence="1 2" key="1">
    <citation type="journal article" date="2016" name="Proc. Natl. Acad. Sci. U.S.A.">
        <title>Lipid metabolic changes in an early divergent fungus govern the establishment of a mutualistic symbiosis with endobacteria.</title>
        <authorList>
            <person name="Lastovetsky O.A."/>
            <person name="Gaspar M.L."/>
            <person name="Mondo S.J."/>
            <person name="LaButti K.M."/>
            <person name="Sandor L."/>
            <person name="Grigoriev I.V."/>
            <person name="Henry S.A."/>
            <person name="Pawlowska T.E."/>
        </authorList>
    </citation>
    <scope>NUCLEOTIDE SEQUENCE [LARGE SCALE GENOMIC DNA]</scope>
    <source>
        <strain evidence="1 2">ATCC 11559</strain>
    </source>
</reference>
<evidence type="ECO:0000313" key="2">
    <source>
        <dbReference type="Proteomes" id="UP000242381"/>
    </source>
</evidence>
<name>A0A1X0RMX9_RHIZD</name>
<sequence length="158" mass="17686">MMSKISFLGIVVVTVFRIPNLRDFKLHCAVENVNCGRMVSSTLATVSNSTWNVIVGFLAAFILKQLKNSCTLYSFHLSKPCIVGLKTYALNTADSSLPIHPRICDSFKSMSPVDLSVLTEHFSTSLGYTSFSRVSEKNFFLEITTLLWGQEQHIDTLR</sequence>
<dbReference type="Proteomes" id="UP000242381">
    <property type="component" value="Unassembled WGS sequence"/>
</dbReference>
<evidence type="ECO:0000313" key="1">
    <source>
        <dbReference type="EMBL" id="ORE13392.1"/>
    </source>
</evidence>